<dbReference type="SUPFAM" id="SSF48350">
    <property type="entry name" value="GTPase activation domain, GAP"/>
    <property type="match status" value="1"/>
</dbReference>
<evidence type="ECO:0000256" key="1">
    <source>
        <dbReference type="SAM" id="MobiDB-lite"/>
    </source>
</evidence>
<dbReference type="STRING" id="451379.A0A0N5AZA3"/>
<evidence type="ECO:0000259" key="2">
    <source>
        <dbReference type="PROSITE" id="PS50238"/>
    </source>
</evidence>
<dbReference type="Gene3D" id="1.10.555.10">
    <property type="entry name" value="Rho GTPase activation protein"/>
    <property type="match status" value="1"/>
</dbReference>
<dbReference type="InterPro" id="IPR042869">
    <property type="entry name" value="ARHGAP11A/B"/>
</dbReference>
<accession>A0A0N5AZA3</accession>
<dbReference type="GO" id="GO:0007165">
    <property type="term" value="P:signal transduction"/>
    <property type="evidence" value="ECO:0007669"/>
    <property type="project" value="InterPro"/>
</dbReference>
<dbReference type="PANTHER" id="PTHR15670">
    <property type="entry name" value="RHO GTPASE ACTIVATING PROTEIN 11A"/>
    <property type="match status" value="1"/>
</dbReference>
<organism evidence="3 4">
    <name type="scientific">Syphacia muris</name>
    <dbReference type="NCBI Taxonomy" id="451379"/>
    <lineage>
        <taxon>Eukaryota</taxon>
        <taxon>Metazoa</taxon>
        <taxon>Ecdysozoa</taxon>
        <taxon>Nematoda</taxon>
        <taxon>Chromadorea</taxon>
        <taxon>Rhabditida</taxon>
        <taxon>Spirurina</taxon>
        <taxon>Oxyuridomorpha</taxon>
        <taxon>Oxyuroidea</taxon>
        <taxon>Oxyuridae</taxon>
        <taxon>Syphacia</taxon>
    </lineage>
</organism>
<dbReference type="PANTHER" id="PTHR15670:SF4">
    <property type="entry name" value="RHO GTPASE-ACTIVATING PROTEIN 11A"/>
    <property type="match status" value="1"/>
</dbReference>
<feature type="region of interest" description="Disordered" evidence="1">
    <location>
        <begin position="916"/>
        <end position="955"/>
    </location>
</feature>
<reference evidence="4" key="1">
    <citation type="submission" date="2017-02" db="UniProtKB">
        <authorList>
            <consortium name="WormBaseParasite"/>
        </authorList>
    </citation>
    <scope>IDENTIFICATION</scope>
</reference>
<name>A0A0N5AZA3_9BILA</name>
<feature type="region of interest" description="Disordered" evidence="1">
    <location>
        <begin position="302"/>
        <end position="329"/>
    </location>
</feature>
<proteinExistence type="predicted"/>
<evidence type="ECO:0000313" key="4">
    <source>
        <dbReference type="WBParaSite" id="SMUV_0001032501-mRNA-1"/>
    </source>
</evidence>
<feature type="region of interest" description="Disordered" evidence="1">
    <location>
        <begin position="588"/>
        <end position="633"/>
    </location>
</feature>
<dbReference type="PROSITE" id="PS50238">
    <property type="entry name" value="RHOGAP"/>
    <property type="match status" value="1"/>
</dbReference>
<dbReference type="GO" id="GO:0005096">
    <property type="term" value="F:GTPase activator activity"/>
    <property type="evidence" value="ECO:0007669"/>
    <property type="project" value="TreeGrafter"/>
</dbReference>
<dbReference type="InterPro" id="IPR000198">
    <property type="entry name" value="RhoGAP_dom"/>
</dbReference>
<protein>
    <submittedName>
        <fullName evidence="4">Rho-GAP domain-containing protein</fullName>
    </submittedName>
</protein>
<feature type="compositionally biased region" description="Low complexity" evidence="1">
    <location>
        <begin position="934"/>
        <end position="945"/>
    </location>
</feature>
<evidence type="ECO:0000313" key="3">
    <source>
        <dbReference type="Proteomes" id="UP000046393"/>
    </source>
</evidence>
<feature type="compositionally biased region" description="Polar residues" evidence="1">
    <location>
        <begin position="946"/>
        <end position="955"/>
    </location>
</feature>
<keyword evidence="3" id="KW-1185">Reference proteome</keyword>
<dbReference type="InterPro" id="IPR008936">
    <property type="entry name" value="Rho_GTPase_activation_prot"/>
</dbReference>
<dbReference type="WBParaSite" id="SMUV_0001032501-mRNA-1">
    <property type="protein sequence ID" value="SMUV_0001032501-mRNA-1"/>
    <property type="gene ID" value="SMUV_0001032501"/>
</dbReference>
<feature type="compositionally biased region" description="Polar residues" evidence="1">
    <location>
        <begin position="920"/>
        <end position="931"/>
    </location>
</feature>
<dbReference type="AlphaFoldDB" id="A0A0N5AZA3"/>
<sequence>MFVTTEVRNRQMSSHMFSLDESMLEGIKSIKVCHHAPNPPVTNLPISLTASLVLVFVRLKTVASYVLELEVELGDRQFKSIKLSEVPSFLLEAFRDLRSRGMEVEGLFRKEGNWNRLKNVSSVYFGCVGIPKDCTVHDICSMIKRFFREIKTPLFAHLEPELVNIASEWEGEQRRIRLLDTILMLPPNHLGTLSYLLRQLKYFGDHHEGHHMTIENLSKVFAPTLFRDGSVYNAGKKKKRSSQQKPAFSTMRSDTELKIAIVTELIENAAKVGIKQDNYGVSRRPSDINFSKNHRRYTLQNNSSLRSSSAKPFSRNPFSKPGSLVCGDNKDKKIDRLKCKNREGRRSSSTVRDIFSSFSTKVLRRAASPGRLLLNKRTSAEVIIDEKSVENTINSRNGISSGNPDVLVTDLSEKKGDIRLNNEEEQSKIITFENEENIFEEKIRDLKSKGSSLALTNVENVTVSTQRRSRRESPCKHITANSRIKPINSSIVGVNWWPASPAFESPQISVKCLDVVKKRTSSTEVMKEEQQENVLVHKPTKSNKEDLDLNHIALSFLENYEKNRSDSERRRRHTAPLKFSSVLKRNQPNTIGTGLRNVPVRIRESSHRNDKMKRRSESLGGESSDCSQASADDDNETNCIQLIDSSTILEQKNIECRQRRAKRKKRKEKVVGANEERLYSPNLTPCSPTVSLLDDVTNEIERLEKQRQEKNEDSVDCSGILEVQPSTIINDIFPVVRTESSCSKKDDIRTSSNSVANNIIQPLNKNVQCNSSSTTDRNGVVAENCNETFKVPFLHKGKPKSNSKGLRCRSNIVSVSEEEINDETFAYSDMYKKQILTNNGGNIMKQCCGSARPSVAYIKNNNRGMVKERVNQFARLESQNLTDSFFSKSLCNSGSCEFMKPSAPPVTHGLRPAERRLTMSPPSNCSSASRTKLSDASTSSPSFSSQLDATSLANSPQSLKSVKASAYSASGSAIFTPIARRRVKY</sequence>
<feature type="compositionally biased region" description="Polar residues" evidence="1">
    <location>
        <begin position="302"/>
        <end position="311"/>
    </location>
</feature>
<dbReference type="Proteomes" id="UP000046393">
    <property type="component" value="Unplaced"/>
</dbReference>
<feature type="domain" description="Rho-GAP" evidence="2">
    <location>
        <begin position="71"/>
        <end position="273"/>
    </location>
</feature>
<dbReference type="Pfam" id="PF00620">
    <property type="entry name" value="RhoGAP"/>
    <property type="match status" value="1"/>
</dbReference>
<dbReference type="CDD" id="cd00159">
    <property type="entry name" value="RhoGAP"/>
    <property type="match status" value="1"/>
</dbReference>
<dbReference type="SMART" id="SM00324">
    <property type="entry name" value="RhoGAP"/>
    <property type="match status" value="1"/>
</dbReference>